<name>A0ABR2IP19_9EUKA</name>
<proteinExistence type="predicted"/>
<organism evidence="3 4">
    <name type="scientific">Tritrichomonas musculus</name>
    <dbReference type="NCBI Taxonomy" id="1915356"/>
    <lineage>
        <taxon>Eukaryota</taxon>
        <taxon>Metamonada</taxon>
        <taxon>Parabasalia</taxon>
        <taxon>Tritrichomonadida</taxon>
        <taxon>Tritrichomonadidae</taxon>
        <taxon>Tritrichomonas</taxon>
    </lineage>
</organism>
<accession>A0ABR2IP19</accession>
<feature type="compositionally biased region" description="Basic residues" evidence="2">
    <location>
        <begin position="44"/>
        <end position="55"/>
    </location>
</feature>
<feature type="compositionally biased region" description="Polar residues" evidence="2">
    <location>
        <begin position="56"/>
        <end position="65"/>
    </location>
</feature>
<gene>
    <name evidence="3" type="ORF">M9Y10_011095</name>
</gene>
<comment type="caution">
    <text evidence="3">The sequence shown here is derived from an EMBL/GenBank/DDBJ whole genome shotgun (WGS) entry which is preliminary data.</text>
</comment>
<keyword evidence="4" id="KW-1185">Reference proteome</keyword>
<evidence type="ECO:0000313" key="3">
    <source>
        <dbReference type="EMBL" id="KAK8865539.1"/>
    </source>
</evidence>
<keyword evidence="1" id="KW-0175">Coiled coil</keyword>
<evidence type="ECO:0000313" key="4">
    <source>
        <dbReference type="Proteomes" id="UP001470230"/>
    </source>
</evidence>
<feature type="compositionally biased region" description="Polar residues" evidence="2">
    <location>
        <begin position="278"/>
        <end position="288"/>
    </location>
</feature>
<feature type="region of interest" description="Disordered" evidence="2">
    <location>
        <begin position="269"/>
        <end position="293"/>
    </location>
</feature>
<feature type="coiled-coil region" evidence="1">
    <location>
        <begin position="102"/>
        <end position="152"/>
    </location>
</feature>
<evidence type="ECO:0000256" key="2">
    <source>
        <dbReference type="SAM" id="MobiDB-lite"/>
    </source>
</evidence>
<sequence length="378" mass="44982">MNEYINNYQFDINLLKFRIQELEICLGNQNNDKIEQVKEQKNQPNKRKSTKKVKKSQNQANQKNIPFSEKVKKYQAMISMNMSLAEENKILKAEIEKRNSIIDQHETSIQILSNQNIILKKEIKLLKDINDRLNKKEDNQKQNNNNNNIEERACKEKTNINISNKNIFAEMLNELNESNNNLCTTIKYQKEKLDHLRTENNNMKKLIKNDERNDENNEKYNDKLHLMEIQMKRIEQEKESLHDIIDQNEYTIEQLKKEIEYLKKTNQTKKNINKENQPSFNKNLTNSNFKEEQDSQILAKNEDINYIRLNPVKITSEKHQLTNSDEKDAILFPVNKNNGNNINININLQINKKGTSFVNEYYTDEIEMNEEEDFLQDH</sequence>
<protein>
    <recommendedName>
        <fullName evidence="5">Viral A-type inclusion protein</fullName>
    </recommendedName>
</protein>
<evidence type="ECO:0000256" key="1">
    <source>
        <dbReference type="SAM" id="Coils"/>
    </source>
</evidence>
<evidence type="ECO:0008006" key="5">
    <source>
        <dbReference type="Google" id="ProtNLM"/>
    </source>
</evidence>
<dbReference type="EMBL" id="JAPFFF010000016">
    <property type="protein sequence ID" value="KAK8865539.1"/>
    <property type="molecule type" value="Genomic_DNA"/>
</dbReference>
<dbReference type="Proteomes" id="UP001470230">
    <property type="component" value="Unassembled WGS sequence"/>
</dbReference>
<reference evidence="3 4" key="1">
    <citation type="submission" date="2024-04" db="EMBL/GenBank/DDBJ databases">
        <title>Tritrichomonas musculus Genome.</title>
        <authorList>
            <person name="Alves-Ferreira E."/>
            <person name="Grigg M."/>
            <person name="Lorenzi H."/>
            <person name="Galac M."/>
        </authorList>
    </citation>
    <scope>NUCLEOTIDE SEQUENCE [LARGE SCALE GENOMIC DNA]</scope>
    <source>
        <strain evidence="3 4">EAF2021</strain>
    </source>
</reference>
<feature type="region of interest" description="Disordered" evidence="2">
    <location>
        <begin position="35"/>
        <end position="67"/>
    </location>
</feature>